<sequence length="80" mass="9291">MLPSIDELLALDALTFRDHTEQAGDRYEEDEHRAMLEKTLEVSEVSSTPRAVLRKKSIRRKFQKKLLTLVTNDTKNAPFF</sequence>
<name>A0ABS8KIJ2_9BURK</name>
<dbReference type="EMBL" id="JAJITC010000013">
    <property type="protein sequence ID" value="MCC8404515.1"/>
    <property type="molecule type" value="Genomic_DNA"/>
</dbReference>
<evidence type="ECO:0000313" key="2">
    <source>
        <dbReference type="Proteomes" id="UP001430614"/>
    </source>
</evidence>
<comment type="caution">
    <text evidence="1">The sequence shown here is derived from an EMBL/GenBank/DDBJ whole genome shotgun (WGS) entry which is preliminary data.</text>
</comment>
<organism evidence="1 2">
    <name type="scientific">Paraburkholderia translucens</name>
    <dbReference type="NCBI Taxonomy" id="2886945"/>
    <lineage>
        <taxon>Bacteria</taxon>
        <taxon>Pseudomonadati</taxon>
        <taxon>Pseudomonadota</taxon>
        <taxon>Betaproteobacteria</taxon>
        <taxon>Burkholderiales</taxon>
        <taxon>Burkholderiaceae</taxon>
        <taxon>Paraburkholderia</taxon>
    </lineage>
</organism>
<reference evidence="1 2" key="1">
    <citation type="submission" date="2021-11" db="EMBL/GenBank/DDBJ databases">
        <authorList>
            <person name="Oh E.-T."/>
            <person name="Kim S.-B."/>
        </authorList>
    </citation>
    <scope>NUCLEOTIDE SEQUENCE [LARGE SCALE GENOMIC DNA]</scope>
    <source>
        <strain evidence="1 2">MMS20-SJTN17</strain>
    </source>
</reference>
<dbReference type="Proteomes" id="UP001430614">
    <property type="component" value="Unassembled WGS sequence"/>
</dbReference>
<proteinExistence type="predicted"/>
<evidence type="ECO:0000313" key="1">
    <source>
        <dbReference type="EMBL" id="MCC8404515.1"/>
    </source>
</evidence>
<accession>A0ABS8KIJ2</accession>
<protein>
    <submittedName>
        <fullName evidence="1">Uncharacterized protein</fullName>
    </submittedName>
</protein>
<keyword evidence="2" id="KW-1185">Reference proteome</keyword>
<gene>
    <name evidence="1" type="ORF">LJ655_21965</name>
</gene>
<dbReference type="RefSeq" id="WP_230563337.1">
    <property type="nucleotide sequence ID" value="NZ_JAJITC010000013.1"/>
</dbReference>